<keyword evidence="10" id="KW-0812">Transmembrane</keyword>
<dbReference type="RefSeq" id="WP_041062827.1">
    <property type="nucleotide sequence ID" value="NZ_AP014521.1"/>
</dbReference>
<feature type="domain" description="YrdC-like" evidence="11">
    <location>
        <begin position="1"/>
        <end position="178"/>
    </location>
</feature>
<gene>
    <name evidence="12" type="primary">rimN</name>
    <name evidence="9" type="synonym">tsaC</name>
    <name evidence="12" type="ORF">TGUWTKB_2880</name>
</gene>
<evidence type="ECO:0000256" key="10">
    <source>
        <dbReference type="SAM" id="Phobius"/>
    </source>
</evidence>
<dbReference type="HOGENOM" id="CLU_031397_6_0_6"/>
<keyword evidence="13" id="KW-1185">Reference proteome</keyword>
<dbReference type="PANTHER" id="PTHR17490:SF18">
    <property type="entry name" value="THREONYLCARBAMOYL-AMP SYNTHASE"/>
    <property type="match status" value="1"/>
</dbReference>
<evidence type="ECO:0000256" key="4">
    <source>
        <dbReference type="ARBA" id="ARBA00022694"/>
    </source>
</evidence>
<comment type="similarity">
    <text evidence="9">Belongs to the SUA5 family. TsaC subfamily.</text>
</comment>
<protein>
    <recommendedName>
        <fullName evidence="9">Threonylcarbamoyl-AMP synthase</fullName>
        <shortName evidence="9">TC-AMP synthase</shortName>
        <ecNumber evidence="9">2.7.7.87</ecNumber>
    </recommendedName>
    <alternativeName>
        <fullName evidence="9">L-threonylcarbamoyladenylate synthase</fullName>
    </alternativeName>
    <alternativeName>
        <fullName evidence="9">t(6)A37 threonylcarbamoyladenosine biosynthesis protein TsaC</fullName>
    </alternativeName>
    <alternativeName>
        <fullName evidence="9">tRNA threonylcarbamoyladenosine biosynthesis protein TsaC</fullName>
    </alternativeName>
</protein>
<evidence type="ECO:0000256" key="6">
    <source>
        <dbReference type="ARBA" id="ARBA00022741"/>
    </source>
</evidence>
<dbReference type="Gene3D" id="3.90.870.10">
    <property type="entry name" value="DHBP synthase"/>
    <property type="match status" value="1"/>
</dbReference>
<dbReference type="InterPro" id="IPR023535">
    <property type="entry name" value="TC-AMP_synthase"/>
</dbReference>
<dbReference type="EC" id="2.7.7.87" evidence="9"/>
<accession>A0A090ALK7</accession>
<dbReference type="STRING" id="1410383.TGUWTKB_2880"/>
<keyword evidence="7 9" id="KW-0067">ATP-binding</keyword>
<evidence type="ECO:0000256" key="5">
    <source>
        <dbReference type="ARBA" id="ARBA00022695"/>
    </source>
</evidence>
<name>A0A090ALK7_9ENTR</name>
<dbReference type="Pfam" id="PF01300">
    <property type="entry name" value="Sua5_yciO_yrdC"/>
    <property type="match status" value="1"/>
</dbReference>
<dbReference type="GO" id="GO:0006450">
    <property type="term" value="P:regulation of translational fidelity"/>
    <property type="evidence" value="ECO:0007669"/>
    <property type="project" value="TreeGrafter"/>
</dbReference>
<evidence type="ECO:0000256" key="7">
    <source>
        <dbReference type="ARBA" id="ARBA00022840"/>
    </source>
</evidence>
<dbReference type="HAMAP" id="MF_01852">
    <property type="entry name" value="TsaC"/>
    <property type="match status" value="1"/>
</dbReference>
<evidence type="ECO:0000313" key="13">
    <source>
        <dbReference type="Proteomes" id="UP000031627"/>
    </source>
</evidence>
<evidence type="ECO:0000259" key="11">
    <source>
        <dbReference type="PROSITE" id="PS51163"/>
    </source>
</evidence>
<dbReference type="AlphaFoldDB" id="A0A090ALK7"/>
<keyword evidence="2 9" id="KW-0963">Cytoplasm</keyword>
<feature type="transmembrane region" description="Helical" evidence="10">
    <location>
        <begin position="73"/>
        <end position="95"/>
    </location>
</feature>
<dbReference type="InterPro" id="IPR050156">
    <property type="entry name" value="TC-AMP_synthase_SUA5"/>
</dbReference>
<dbReference type="KEGG" id="sbw:TGUWTKB_2880"/>
<keyword evidence="10" id="KW-1133">Transmembrane helix</keyword>
<dbReference type="GO" id="GO:0000049">
    <property type="term" value="F:tRNA binding"/>
    <property type="evidence" value="ECO:0007669"/>
    <property type="project" value="TreeGrafter"/>
</dbReference>
<dbReference type="GO" id="GO:0003725">
    <property type="term" value="F:double-stranded RNA binding"/>
    <property type="evidence" value="ECO:0007669"/>
    <property type="project" value="InterPro"/>
</dbReference>
<dbReference type="SUPFAM" id="SSF55821">
    <property type="entry name" value="YrdC/RibB"/>
    <property type="match status" value="1"/>
</dbReference>
<comment type="function">
    <text evidence="9">Required for the formation of a threonylcarbamoyl group on adenosine at position 37 (t(6)A37) in tRNAs that read codons beginning with adenine. Catalyzes the conversion of L-threonine, HCO(3)(-)/CO(2) and ATP to give threonylcarbamoyl-AMP (TC-AMP) as the acyladenylate intermediate, with the release of diphosphate.</text>
</comment>
<evidence type="ECO:0000256" key="1">
    <source>
        <dbReference type="ARBA" id="ARBA00004496"/>
    </source>
</evidence>
<dbReference type="PROSITE" id="PS51163">
    <property type="entry name" value="YRDC"/>
    <property type="match status" value="1"/>
</dbReference>
<keyword evidence="4 9" id="KW-0819">tRNA processing</keyword>
<dbReference type="PANTHER" id="PTHR17490">
    <property type="entry name" value="SUA5"/>
    <property type="match status" value="1"/>
</dbReference>
<proteinExistence type="inferred from homology"/>
<keyword evidence="3 9" id="KW-0808">Transferase</keyword>
<keyword evidence="5 9" id="KW-0548">Nucleotidyltransferase</keyword>
<sequence>MCKNTPKKKIIAYPTEAIFSLGCDPNSKDAVMSLLSIKKRSINKGFILIADSYMKLVPYINQKKISLFQYKKIILSSVNFITYVVPAALNVPYWITGNFHTLAIRLSQHPDVKKICKSFGKAIISTSANISGQKPCRSVKEVKKKFGKKFPILIGHVGNRKLPSEIRDLMTNKIIRKG</sequence>
<dbReference type="InterPro" id="IPR017945">
    <property type="entry name" value="DHBP_synth_RibB-like_a/b_dom"/>
</dbReference>
<evidence type="ECO:0000313" key="12">
    <source>
        <dbReference type="EMBL" id="BAP58529.1"/>
    </source>
</evidence>
<dbReference type="Proteomes" id="UP000031627">
    <property type="component" value="Chromosome"/>
</dbReference>
<dbReference type="GO" id="GO:0005737">
    <property type="term" value="C:cytoplasm"/>
    <property type="evidence" value="ECO:0007669"/>
    <property type="project" value="UniProtKB-SubCell"/>
</dbReference>
<dbReference type="OrthoDB" id="9814580at2"/>
<keyword evidence="10" id="KW-0472">Membrane</keyword>
<dbReference type="GO" id="GO:0005524">
    <property type="term" value="F:ATP binding"/>
    <property type="evidence" value="ECO:0007669"/>
    <property type="project" value="UniProtKB-UniRule"/>
</dbReference>
<evidence type="ECO:0000256" key="2">
    <source>
        <dbReference type="ARBA" id="ARBA00022490"/>
    </source>
</evidence>
<evidence type="ECO:0000256" key="8">
    <source>
        <dbReference type="ARBA" id="ARBA00048366"/>
    </source>
</evidence>
<comment type="subcellular location">
    <subcellularLocation>
        <location evidence="1 9">Cytoplasm</location>
    </subcellularLocation>
</comment>
<dbReference type="GO" id="GO:0061710">
    <property type="term" value="F:L-threonylcarbamoyladenylate synthase"/>
    <property type="evidence" value="ECO:0007669"/>
    <property type="project" value="UniProtKB-EC"/>
</dbReference>
<dbReference type="EMBL" id="AP014521">
    <property type="protein sequence ID" value="BAP58529.1"/>
    <property type="molecule type" value="Genomic_DNA"/>
</dbReference>
<organism evidence="12 13">
    <name type="scientific">Candidatus Tachikawaea gelatinosa</name>
    <dbReference type="NCBI Taxonomy" id="1410383"/>
    <lineage>
        <taxon>Bacteria</taxon>
        <taxon>Pseudomonadati</taxon>
        <taxon>Pseudomonadota</taxon>
        <taxon>Gammaproteobacteria</taxon>
        <taxon>Enterobacterales</taxon>
        <taxon>Enterobacteriaceae</taxon>
        <taxon>Candidatus Tachikawaea</taxon>
    </lineage>
</organism>
<dbReference type="GO" id="GO:0002949">
    <property type="term" value="P:tRNA threonylcarbamoyladenosine modification"/>
    <property type="evidence" value="ECO:0007669"/>
    <property type="project" value="UniProtKB-UniRule"/>
</dbReference>
<dbReference type="InterPro" id="IPR006070">
    <property type="entry name" value="Sua5-like_dom"/>
</dbReference>
<evidence type="ECO:0000256" key="3">
    <source>
        <dbReference type="ARBA" id="ARBA00022679"/>
    </source>
</evidence>
<keyword evidence="6 9" id="KW-0547">Nucleotide-binding</keyword>
<reference evidence="12 13" key="2">
    <citation type="journal article" date="2014" name="Curr. Biol.">
        <title>Symbiont-Supplemented Maternal Investment Underpinning Host's Ecological Adaptation.</title>
        <authorList>
            <person name="Kaiwa N."/>
            <person name="Hosokawa T."/>
            <person name="Nikoh N."/>
            <person name="Tanahashi M."/>
            <person name="Moriyama M."/>
            <person name="Meng X.Y."/>
            <person name="Maeda T."/>
            <person name="Yamaguchi K."/>
            <person name="Shigenobu S."/>
            <person name="Ito M."/>
            <person name="Fukatsu T."/>
        </authorList>
    </citation>
    <scope>NUCLEOTIDE SEQUENCE [LARGE SCALE GENOMIC DNA]</scope>
    <source>
        <strain evidence="12 13">UwTKB</strain>
    </source>
</reference>
<reference evidence="13" key="1">
    <citation type="submission" date="2013-11" db="EMBL/GenBank/DDBJ databases">
        <title>Symbiont-containing voluminous jelly as an extraordinary maternal gift for overwintering insect nymphs.</title>
        <authorList>
            <person name="Kaiwa N."/>
            <person name="Hosokawa T."/>
            <person name="Nikoh N."/>
            <person name="Meng X.Y."/>
            <person name="Tanahashi M."/>
            <person name="Moriyama M."/>
            <person name="Maeda T."/>
            <person name="Yamaguchi K."/>
            <person name="Shigenobu S."/>
            <person name="Ito M."/>
            <person name="Fukatsu T."/>
        </authorList>
    </citation>
    <scope>NUCLEOTIDE SEQUENCE [LARGE SCALE GENOMIC DNA]</scope>
    <source>
        <strain evidence="13">UwTKB</strain>
    </source>
</reference>
<comment type="catalytic activity">
    <reaction evidence="8 9">
        <text>L-threonine + hydrogencarbonate + ATP = L-threonylcarbamoyladenylate + diphosphate + H2O</text>
        <dbReference type="Rhea" id="RHEA:36407"/>
        <dbReference type="ChEBI" id="CHEBI:15377"/>
        <dbReference type="ChEBI" id="CHEBI:17544"/>
        <dbReference type="ChEBI" id="CHEBI:30616"/>
        <dbReference type="ChEBI" id="CHEBI:33019"/>
        <dbReference type="ChEBI" id="CHEBI:57926"/>
        <dbReference type="ChEBI" id="CHEBI:73682"/>
        <dbReference type="EC" id="2.7.7.87"/>
    </reaction>
</comment>
<evidence type="ECO:0000256" key="9">
    <source>
        <dbReference type="HAMAP-Rule" id="MF_01852"/>
    </source>
</evidence>